<dbReference type="Proteomes" id="UP000503222">
    <property type="component" value="Chromosome"/>
</dbReference>
<feature type="chain" id="PRO_5026072007" description="Lipoprotein" evidence="1">
    <location>
        <begin position="21"/>
        <end position="127"/>
    </location>
</feature>
<dbReference type="RefSeq" id="WP_166410151.1">
    <property type="nucleotide sequence ID" value="NZ_CP049869.1"/>
</dbReference>
<feature type="signal peptide" evidence="1">
    <location>
        <begin position="1"/>
        <end position="20"/>
    </location>
</feature>
<evidence type="ECO:0000313" key="3">
    <source>
        <dbReference type="Proteomes" id="UP000503222"/>
    </source>
</evidence>
<accession>A0A6G7YM17</accession>
<proteinExistence type="predicted"/>
<evidence type="ECO:0000313" key="2">
    <source>
        <dbReference type="EMBL" id="QIK77756.1"/>
    </source>
</evidence>
<evidence type="ECO:0008006" key="4">
    <source>
        <dbReference type="Google" id="ProtNLM"/>
    </source>
</evidence>
<name>A0A6G7YM17_9SPHN</name>
<evidence type="ECO:0000256" key="1">
    <source>
        <dbReference type="SAM" id="SignalP"/>
    </source>
</evidence>
<organism evidence="2 3">
    <name type="scientific">Sphingomonas piscis</name>
    <dbReference type="NCBI Taxonomy" id="2714943"/>
    <lineage>
        <taxon>Bacteria</taxon>
        <taxon>Pseudomonadati</taxon>
        <taxon>Pseudomonadota</taxon>
        <taxon>Alphaproteobacteria</taxon>
        <taxon>Sphingomonadales</taxon>
        <taxon>Sphingomonadaceae</taxon>
        <taxon>Sphingomonas</taxon>
    </lineage>
</organism>
<reference evidence="2 3" key="1">
    <citation type="submission" date="2020-03" db="EMBL/GenBank/DDBJ databases">
        <title>Sphingomonas sp. nov., isolated from fish.</title>
        <authorList>
            <person name="Hyun D.-W."/>
            <person name="Bae J.-W."/>
        </authorList>
    </citation>
    <scope>NUCLEOTIDE SEQUENCE [LARGE SCALE GENOMIC DNA]</scope>
    <source>
        <strain evidence="2 3">HDW15B</strain>
    </source>
</reference>
<protein>
    <recommendedName>
        <fullName evidence="4">Lipoprotein</fullName>
    </recommendedName>
</protein>
<keyword evidence="1" id="KW-0732">Signal</keyword>
<dbReference type="AlphaFoldDB" id="A0A6G7YM17"/>
<dbReference type="KEGG" id="spii:G7077_01335"/>
<dbReference type="EMBL" id="CP049869">
    <property type="protein sequence ID" value="QIK77756.1"/>
    <property type="molecule type" value="Genomic_DNA"/>
</dbReference>
<keyword evidence="3" id="KW-1185">Reference proteome</keyword>
<gene>
    <name evidence="2" type="ORF">G7077_01335</name>
</gene>
<sequence length="127" mass="14188">MKRSLVLAALVAALAVGGCASRMDRQLRGQPVAAAVAAFHGDVPDNVVDLPGGIRLFEWVTTDVIVQEDNGYDRNERWWTTERRMLDGGVPSRNCVLQVFAQWDEARGTWVVHSYRNRSTEGCGMRR</sequence>
<dbReference type="PROSITE" id="PS51257">
    <property type="entry name" value="PROKAR_LIPOPROTEIN"/>
    <property type="match status" value="1"/>
</dbReference>